<name>A0ABS7CK55_9BACL</name>
<evidence type="ECO:0000313" key="3">
    <source>
        <dbReference type="Proteomes" id="UP001519887"/>
    </source>
</evidence>
<dbReference type="Proteomes" id="UP001519887">
    <property type="component" value="Unassembled WGS sequence"/>
</dbReference>
<feature type="non-terminal residue" evidence="2">
    <location>
        <position position="1"/>
    </location>
</feature>
<comment type="caution">
    <text evidence="2">The sequence shown here is derived from an EMBL/GenBank/DDBJ whole genome shotgun (WGS) entry which is preliminary data.</text>
</comment>
<gene>
    <name evidence="2" type="ORF">K0U00_45055</name>
</gene>
<evidence type="ECO:0000313" key="2">
    <source>
        <dbReference type="EMBL" id="MBW7461249.1"/>
    </source>
</evidence>
<accession>A0ABS7CK55</accession>
<feature type="domain" description="SLH" evidence="1">
    <location>
        <begin position="1"/>
        <end position="59"/>
    </location>
</feature>
<dbReference type="EMBL" id="JAHZIK010002798">
    <property type="protein sequence ID" value="MBW7461249.1"/>
    <property type="molecule type" value="Genomic_DNA"/>
</dbReference>
<reference evidence="2 3" key="1">
    <citation type="submission" date="2021-07" db="EMBL/GenBank/DDBJ databases">
        <title>Paenibacillus radiodurans sp. nov., isolated from the southeastern edge of Tengger Desert.</title>
        <authorList>
            <person name="Zhang G."/>
        </authorList>
    </citation>
    <scope>NUCLEOTIDE SEQUENCE [LARGE SCALE GENOMIC DNA]</scope>
    <source>
        <strain evidence="2 3">CCM 7311</strain>
    </source>
</reference>
<organism evidence="2 3">
    <name type="scientific">Paenibacillus sepulcri</name>
    <dbReference type="NCBI Taxonomy" id="359917"/>
    <lineage>
        <taxon>Bacteria</taxon>
        <taxon>Bacillati</taxon>
        <taxon>Bacillota</taxon>
        <taxon>Bacilli</taxon>
        <taxon>Bacillales</taxon>
        <taxon>Paenibacillaceae</taxon>
        <taxon>Paenibacillus</taxon>
    </lineage>
</organism>
<dbReference type="Pfam" id="PF00395">
    <property type="entry name" value="SLH"/>
    <property type="match status" value="1"/>
</dbReference>
<protein>
    <submittedName>
        <fullName evidence="2">S-layer homology domain-containing protein</fullName>
    </submittedName>
</protein>
<evidence type="ECO:0000259" key="1">
    <source>
        <dbReference type="PROSITE" id="PS51272"/>
    </source>
</evidence>
<dbReference type="InterPro" id="IPR001119">
    <property type="entry name" value="SLH_dom"/>
</dbReference>
<dbReference type="PROSITE" id="PS51272">
    <property type="entry name" value="SLH"/>
    <property type="match status" value="1"/>
</dbReference>
<sequence length="59" mass="6410">FGDSAQISDWARQAVATVVLSGLAEGADGMFRPLIDLKRAEAANLVQQLLQQSVLIDRR</sequence>
<keyword evidence="3" id="KW-1185">Reference proteome</keyword>
<proteinExistence type="predicted"/>